<dbReference type="PANTHER" id="PTHR31313">
    <property type="entry name" value="TY1 ENHANCER ACTIVATOR"/>
    <property type="match status" value="1"/>
</dbReference>
<dbReference type="CDD" id="cd00067">
    <property type="entry name" value="GAL4"/>
    <property type="match status" value="1"/>
</dbReference>
<keyword evidence="2" id="KW-0479">Metal-binding</keyword>
<proteinExistence type="predicted"/>
<dbReference type="GO" id="GO:0005634">
    <property type="term" value="C:nucleus"/>
    <property type="evidence" value="ECO:0007669"/>
    <property type="project" value="UniProtKB-SubCell"/>
</dbReference>
<dbReference type="Proteomes" id="UP000623467">
    <property type="component" value="Unassembled WGS sequence"/>
</dbReference>
<dbReference type="InterPro" id="IPR036864">
    <property type="entry name" value="Zn2-C6_fun-type_DNA-bd_sf"/>
</dbReference>
<dbReference type="Pfam" id="PF04082">
    <property type="entry name" value="Fungal_trans"/>
    <property type="match status" value="1"/>
</dbReference>
<keyword evidence="5" id="KW-0238">DNA-binding</keyword>
<dbReference type="SUPFAM" id="SSF57701">
    <property type="entry name" value="Zn2/Cys6 DNA-binding domain"/>
    <property type="match status" value="1"/>
</dbReference>
<gene>
    <name evidence="10" type="ORF">MSAN_01791700</name>
</gene>
<dbReference type="OrthoDB" id="2154091at2759"/>
<feature type="domain" description="Zn(2)-C6 fungal-type" evidence="9">
    <location>
        <begin position="14"/>
        <end position="46"/>
    </location>
</feature>
<reference evidence="10" key="1">
    <citation type="submission" date="2020-05" db="EMBL/GenBank/DDBJ databases">
        <title>Mycena genomes resolve the evolution of fungal bioluminescence.</title>
        <authorList>
            <person name="Tsai I.J."/>
        </authorList>
    </citation>
    <scope>NUCLEOTIDE SEQUENCE</scope>
    <source>
        <strain evidence="10">160909Yilan</strain>
    </source>
</reference>
<evidence type="ECO:0000256" key="2">
    <source>
        <dbReference type="ARBA" id="ARBA00022723"/>
    </source>
</evidence>
<dbReference type="Pfam" id="PF00172">
    <property type="entry name" value="Zn_clus"/>
    <property type="match status" value="1"/>
</dbReference>
<dbReference type="InterPro" id="IPR007219">
    <property type="entry name" value="XnlR_reg_dom"/>
</dbReference>
<sequence>MPKERRVRGPYSKACNVCRTKKSKCDGVKPVCGSCSAAGRDDECSWDKDIAATKNSKAHFEALRKRVDAFEAYVLKLEEKLAKCICQDVSTHLQFRPQWLEEQSEDEVGDSDVGTLDSDEEITQELTVPTPRIQLDDSNEGPLLHGAYFRLGNKTETKPSNIQESVADPTATYVLQVGDVDISQSHPDLDWSRHLPPEVAFERREHDKIIELSFNSHTLWPIIPSLFLRDMYRALSVPRSEEAPKTPHYSPMLHNAILSLSTVFSDDPYLRDLNTRRFFTQRALAGFDFKKPDSSMVHALTFIATFYTDCGDRIPAELYFGMATRLCVTLGFGVDATRYFNAGLITHDEMTARNWAYWSVFTLDVTWALYWGLDFTGPPRRNTPMPFVDPNIDQIPWFYAPAKISPQANYLTLVLNQTGALCVIAIQIADVVCVPVLGSPAYTFDSMVGNNLRPSVPLNVTQVVDQVTKIDLKLNEWKSRLPPQLDITLVNRASSTPQRLMMHLAYWWCFITLHRPFFNRRIQAIQLSDPEVDHVKLCIRAAENVLELVETWSSLYTMRLASLKMSGVIFSAGTVFFLRALQATGELSHCAQRTKYGASGGRGVHTGMLNDRLKPVITRRLVRRGEPIPAAATSLVETGQPAPVSNPEPDVLPGKSASSTTSYAPEWDSQLDPASAWSEILGDLDFFAQMQVTTAEFDHGSSHSAFRSNIDLPEMNECFLPTSESFLGWS</sequence>
<dbReference type="GO" id="GO:0003677">
    <property type="term" value="F:DNA binding"/>
    <property type="evidence" value="ECO:0007669"/>
    <property type="project" value="UniProtKB-KW"/>
</dbReference>
<keyword evidence="4" id="KW-0805">Transcription regulation</keyword>
<dbReference type="PANTHER" id="PTHR31313:SF81">
    <property type="entry name" value="TY1 ENHANCER ACTIVATOR"/>
    <property type="match status" value="1"/>
</dbReference>
<dbReference type="SMART" id="SM00066">
    <property type="entry name" value="GAL4"/>
    <property type="match status" value="1"/>
</dbReference>
<evidence type="ECO:0000256" key="6">
    <source>
        <dbReference type="ARBA" id="ARBA00023163"/>
    </source>
</evidence>
<dbReference type="InterPro" id="IPR051615">
    <property type="entry name" value="Transcr_Regulatory_Elem"/>
</dbReference>
<feature type="region of interest" description="Disordered" evidence="8">
    <location>
        <begin position="637"/>
        <end position="665"/>
    </location>
</feature>
<evidence type="ECO:0000313" key="11">
    <source>
        <dbReference type="Proteomes" id="UP000623467"/>
    </source>
</evidence>
<comment type="subcellular location">
    <subcellularLocation>
        <location evidence="1">Nucleus</location>
    </subcellularLocation>
</comment>
<evidence type="ECO:0000256" key="5">
    <source>
        <dbReference type="ARBA" id="ARBA00023125"/>
    </source>
</evidence>
<accession>A0A8H6XWE8</accession>
<dbReference type="GO" id="GO:0008270">
    <property type="term" value="F:zinc ion binding"/>
    <property type="evidence" value="ECO:0007669"/>
    <property type="project" value="InterPro"/>
</dbReference>
<dbReference type="GO" id="GO:0006351">
    <property type="term" value="P:DNA-templated transcription"/>
    <property type="evidence" value="ECO:0007669"/>
    <property type="project" value="InterPro"/>
</dbReference>
<evidence type="ECO:0000256" key="7">
    <source>
        <dbReference type="ARBA" id="ARBA00023242"/>
    </source>
</evidence>
<name>A0A8H6XWE8_9AGAR</name>
<evidence type="ECO:0000259" key="9">
    <source>
        <dbReference type="PROSITE" id="PS50048"/>
    </source>
</evidence>
<dbReference type="PROSITE" id="PS50048">
    <property type="entry name" value="ZN2_CY6_FUNGAL_2"/>
    <property type="match status" value="1"/>
</dbReference>
<evidence type="ECO:0000313" key="10">
    <source>
        <dbReference type="EMBL" id="KAF7348377.1"/>
    </source>
</evidence>
<keyword evidence="7" id="KW-0539">Nucleus</keyword>
<keyword evidence="3" id="KW-0862">Zinc</keyword>
<dbReference type="GO" id="GO:0000981">
    <property type="term" value="F:DNA-binding transcription factor activity, RNA polymerase II-specific"/>
    <property type="evidence" value="ECO:0007669"/>
    <property type="project" value="InterPro"/>
</dbReference>
<dbReference type="SMART" id="SM00906">
    <property type="entry name" value="Fungal_trans"/>
    <property type="match status" value="1"/>
</dbReference>
<dbReference type="Gene3D" id="4.10.240.10">
    <property type="entry name" value="Zn(2)-C6 fungal-type DNA-binding domain"/>
    <property type="match status" value="1"/>
</dbReference>
<evidence type="ECO:0000256" key="8">
    <source>
        <dbReference type="SAM" id="MobiDB-lite"/>
    </source>
</evidence>
<dbReference type="AlphaFoldDB" id="A0A8H6XWE8"/>
<protein>
    <submittedName>
        <fullName evidence="10">Zn(2)-C6 fungal-type domain-containing protein</fullName>
    </submittedName>
</protein>
<evidence type="ECO:0000256" key="3">
    <source>
        <dbReference type="ARBA" id="ARBA00022833"/>
    </source>
</evidence>
<dbReference type="InterPro" id="IPR001138">
    <property type="entry name" value="Zn2Cys6_DnaBD"/>
</dbReference>
<evidence type="ECO:0000256" key="4">
    <source>
        <dbReference type="ARBA" id="ARBA00023015"/>
    </source>
</evidence>
<evidence type="ECO:0000256" key="1">
    <source>
        <dbReference type="ARBA" id="ARBA00004123"/>
    </source>
</evidence>
<dbReference type="PROSITE" id="PS00463">
    <property type="entry name" value="ZN2_CY6_FUNGAL_1"/>
    <property type="match status" value="1"/>
</dbReference>
<keyword evidence="6" id="KW-0804">Transcription</keyword>
<dbReference type="EMBL" id="JACAZH010000017">
    <property type="protein sequence ID" value="KAF7348377.1"/>
    <property type="molecule type" value="Genomic_DNA"/>
</dbReference>
<comment type="caution">
    <text evidence="10">The sequence shown here is derived from an EMBL/GenBank/DDBJ whole genome shotgun (WGS) entry which is preliminary data.</text>
</comment>
<organism evidence="10 11">
    <name type="scientific">Mycena sanguinolenta</name>
    <dbReference type="NCBI Taxonomy" id="230812"/>
    <lineage>
        <taxon>Eukaryota</taxon>
        <taxon>Fungi</taxon>
        <taxon>Dikarya</taxon>
        <taxon>Basidiomycota</taxon>
        <taxon>Agaricomycotina</taxon>
        <taxon>Agaricomycetes</taxon>
        <taxon>Agaricomycetidae</taxon>
        <taxon>Agaricales</taxon>
        <taxon>Marasmiineae</taxon>
        <taxon>Mycenaceae</taxon>
        <taxon>Mycena</taxon>
    </lineage>
</organism>
<dbReference type="CDD" id="cd12148">
    <property type="entry name" value="fungal_TF_MHR"/>
    <property type="match status" value="1"/>
</dbReference>
<keyword evidence="11" id="KW-1185">Reference proteome</keyword>